<feature type="transmembrane region" description="Helical" evidence="9">
    <location>
        <begin position="263"/>
        <end position="285"/>
    </location>
</feature>
<dbReference type="Pfam" id="PF00072">
    <property type="entry name" value="Response_reg"/>
    <property type="match status" value="1"/>
</dbReference>
<reference evidence="13" key="1">
    <citation type="submission" date="2022-01" db="EMBL/GenBank/DDBJ databases">
        <title>Comparative genomics reveals a dynamic genome evolution in the ectomycorrhizal milk-cap (Lactarius) mushrooms.</title>
        <authorList>
            <consortium name="DOE Joint Genome Institute"/>
            <person name="Lebreton A."/>
            <person name="Tang N."/>
            <person name="Kuo A."/>
            <person name="LaButti K."/>
            <person name="Drula E."/>
            <person name="Barry K."/>
            <person name="Clum A."/>
            <person name="Lipzen A."/>
            <person name="Mousain D."/>
            <person name="Ng V."/>
            <person name="Wang R."/>
            <person name="Wang X."/>
            <person name="Dai Y."/>
            <person name="Henrissat B."/>
            <person name="Grigoriev I.V."/>
            <person name="Guerin-Laguette A."/>
            <person name="Yu F."/>
            <person name="Martin F.M."/>
        </authorList>
    </citation>
    <scope>NUCLEOTIDE SEQUENCE</scope>
    <source>
        <strain evidence="13">QP</strain>
    </source>
</reference>
<feature type="compositionally biased region" description="Acidic residues" evidence="8">
    <location>
        <begin position="1400"/>
        <end position="1413"/>
    </location>
</feature>
<feature type="compositionally biased region" description="Basic and acidic residues" evidence="8">
    <location>
        <begin position="1610"/>
        <end position="1630"/>
    </location>
</feature>
<feature type="compositionally biased region" description="Low complexity" evidence="8">
    <location>
        <begin position="1459"/>
        <end position="1471"/>
    </location>
</feature>
<feature type="transmembrane region" description="Helical" evidence="9">
    <location>
        <begin position="203"/>
        <end position="226"/>
    </location>
</feature>
<dbReference type="InterPro" id="IPR001789">
    <property type="entry name" value="Sig_transdc_resp-reg_receiver"/>
</dbReference>
<feature type="region of interest" description="Disordered" evidence="8">
    <location>
        <begin position="1755"/>
        <end position="1859"/>
    </location>
</feature>
<dbReference type="SUPFAM" id="SSF50729">
    <property type="entry name" value="PH domain-like"/>
    <property type="match status" value="1"/>
</dbReference>
<dbReference type="GO" id="GO:0000160">
    <property type="term" value="P:phosphorelay signal transduction system"/>
    <property type="evidence" value="ECO:0007669"/>
    <property type="project" value="UniProtKB-KW"/>
</dbReference>
<evidence type="ECO:0000313" key="13">
    <source>
        <dbReference type="EMBL" id="KAH8991714.1"/>
    </source>
</evidence>
<dbReference type="PROSITE" id="PS50196">
    <property type="entry name" value="RANBD1"/>
    <property type="match status" value="1"/>
</dbReference>
<protein>
    <recommendedName>
        <fullName evidence="1">dihydrofolate reductase</fullName>
        <ecNumber evidence="1">1.5.1.3</ecNumber>
    </recommendedName>
</protein>
<organism evidence="13 14">
    <name type="scientific">Lactarius akahatsu</name>
    <dbReference type="NCBI Taxonomy" id="416441"/>
    <lineage>
        <taxon>Eukaryota</taxon>
        <taxon>Fungi</taxon>
        <taxon>Dikarya</taxon>
        <taxon>Basidiomycota</taxon>
        <taxon>Agaricomycotina</taxon>
        <taxon>Agaricomycetes</taxon>
        <taxon>Russulales</taxon>
        <taxon>Russulaceae</taxon>
        <taxon>Lactarius</taxon>
    </lineage>
</organism>
<dbReference type="Gene3D" id="2.30.29.30">
    <property type="entry name" value="Pleckstrin-homology domain (PH domain)/Phosphotyrosine-binding domain (PTB)"/>
    <property type="match status" value="1"/>
</dbReference>
<dbReference type="InterPro" id="IPR000156">
    <property type="entry name" value="Ran_bind_dom"/>
</dbReference>
<evidence type="ECO:0000256" key="7">
    <source>
        <dbReference type="PROSITE-ProRule" id="PRU00169"/>
    </source>
</evidence>
<keyword evidence="9" id="KW-1133">Transmembrane helix</keyword>
<dbReference type="Pfam" id="PF00638">
    <property type="entry name" value="Ran_BP1"/>
    <property type="match status" value="1"/>
</dbReference>
<feature type="region of interest" description="Disordered" evidence="8">
    <location>
        <begin position="1150"/>
        <end position="1172"/>
    </location>
</feature>
<feature type="transmembrane region" description="Helical" evidence="9">
    <location>
        <begin position="232"/>
        <end position="251"/>
    </location>
</feature>
<dbReference type="GO" id="GO:0006730">
    <property type="term" value="P:one-carbon metabolic process"/>
    <property type="evidence" value="ECO:0007669"/>
    <property type="project" value="UniProtKB-KW"/>
</dbReference>
<feature type="compositionally biased region" description="Low complexity" evidence="8">
    <location>
        <begin position="1691"/>
        <end position="1705"/>
    </location>
</feature>
<dbReference type="GO" id="GO:0004146">
    <property type="term" value="F:dihydrofolate reductase activity"/>
    <property type="evidence" value="ECO:0007669"/>
    <property type="project" value="UniProtKB-EC"/>
</dbReference>
<evidence type="ECO:0000259" key="10">
    <source>
        <dbReference type="PROSITE" id="PS50110"/>
    </source>
</evidence>
<name>A0AAD4LGR9_9AGAM</name>
<feature type="compositionally biased region" description="Low complexity" evidence="8">
    <location>
        <begin position="1755"/>
        <end position="1770"/>
    </location>
</feature>
<dbReference type="GO" id="GO:0046654">
    <property type="term" value="P:tetrahydrofolate biosynthetic process"/>
    <property type="evidence" value="ECO:0007669"/>
    <property type="project" value="InterPro"/>
</dbReference>
<dbReference type="PROSITE" id="PS51330">
    <property type="entry name" value="DHFR_2"/>
    <property type="match status" value="1"/>
</dbReference>
<dbReference type="SUPFAM" id="SSF52172">
    <property type="entry name" value="CheY-like"/>
    <property type="match status" value="1"/>
</dbReference>
<feature type="compositionally biased region" description="Polar residues" evidence="8">
    <location>
        <begin position="1317"/>
        <end position="1326"/>
    </location>
</feature>
<dbReference type="SMART" id="SM00387">
    <property type="entry name" value="HATPase_c"/>
    <property type="match status" value="1"/>
</dbReference>
<evidence type="ECO:0000313" key="14">
    <source>
        <dbReference type="Proteomes" id="UP001201163"/>
    </source>
</evidence>
<evidence type="ECO:0000259" key="12">
    <source>
        <dbReference type="PROSITE" id="PS51330"/>
    </source>
</evidence>
<keyword evidence="9" id="KW-0812">Transmembrane</keyword>
<evidence type="ECO:0000256" key="9">
    <source>
        <dbReference type="SAM" id="Phobius"/>
    </source>
</evidence>
<keyword evidence="6" id="KW-0902">Two-component regulatory system</keyword>
<feature type="compositionally biased region" description="Basic and acidic residues" evidence="8">
    <location>
        <begin position="1579"/>
        <end position="1602"/>
    </location>
</feature>
<dbReference type="InterPro" id="IPR011993">
    <property type="entry name" value="PH-like_dom_sf"/>
</dbReference>
<dbReference type="SUPFAM" id="SSF53597">
    <property type="entry name" value="Dihydrofolate reductase-like"/>
    <property type="match status" value="1"/>
</dbReference>
<feature type="domain" description="RanBD1" evidence="11">
    <location>
        <begin position="1871"/>
        <end position="1941"/>
    </location>
</feature>
<evidence type="ECO:0000256" key="4">
    <source>
        <dbReference type="ARBA" id="ARBA00022857"/>
    </source>
</evidence>
<feature type="domain" description="DHFR" evidence="12">
    <location>
        <begin position="1042"/>
        <end position="1278"/>
    </location>
</feature>
<feature type="region of interest" description="Disordered" evidence="8">
    <location>
        <begin position="1544"/>
        <end position="1661"/>
    </location>
</feature>
<keyword evidence="4" id="KW-0521">NADP</keyword>
<feature type="region of interest" description="Disordered" evidence="8">
    <location>
        <begin position="1295"/>
        <end position="1507"/>
    </location>
</feature>
<dbReference type="PRINTS" id="PR00070">
    <property type="entry name" value="DHFR"/>
</dbReference>
<evidence type="ECO:0000259" key="11">
    <source>
        <dbReference type="PROSITE" id="PS50196"/>
    </source>
</evidence>
<dbReference type="PROSITE" id="PS50110">
    <property type="entry name" value="RESPONSE_REGULATORY"/>
    <property type="match status" value="1"/>
</dbReference>
<feature type="compositionally biased region" description="Polar residues" evidence="8">
    <location>
        <begin position="126"/>
        <end position="137"/>
    </location>
</feature>
<dbReference type="CDD" id="cd17546">
    <property type="entry name" value="REC_hyHK_CKI1_RcsC-like"/>
    <property type="match status" value="1"/>
</dbReference>
<keyword evidence="14" id="KW-1185">Reference proteome</keyword>
<evidence type="ECO:0000256" key="3">
    <source>
        <dbReference type="ARBA" id="ARBA00022563"/>
    </source>
</evidence>
<dbReference type="Gene3D" id="3.40.430.10">
    <property type="entry name" value="Dihydrofolate Reductase, subunit A"/>
    <property type="match status" value="1"/>
</dbReference>
<evidence type="ECO:0000256" key="2">
    <source>
        <dbReference type="ARBA" id="ARBA00022553"/>
    </source>
</evidence>
<feature type="region of interest" description="Disordered" evidence="8">
    <location>
        <begin position="1682"/>
        <end position="1739"/>
    </location>
</feature>
<dbReference type="InterPro" id="IPR024072">
    <property type="entry name" value="DHFR-like_dom_sf"/>
</dbReference>
<dbReference type="EMBL" id="JAKELL010000025">
    <property type="protein sequence ID" value="KAH8991714.1"/>
    <property type="molecule type" value="Genomic_DNA"/>
</dbReference>
<dbReference type="InterPro" id="IPR036890">
    <property type="entry name" value="HATPase_C_sf"/>
</dbReference>
<feature type="modified residue" description="4-aspartylphosphate" evidence="7">
    <location>
        <position position="893"/>
    </location>
</feature>
<evidence type="ECO:0000256" key="5">
    <source>
        <dbReference type="ARBA" id="ARBA00023002"/>
    </source>
</evidence>
<feature type="compositionally biased region" description="Polar residues" evidence="8">
    <location>
        <begin position="1721"/>
        <end position="1730"/>
    </location>
</feature>
<gene>
    <name evidence="13" type="ORF">EDB92DRAFT_1816254</name>
</gene>
<evidence type="ECO:0000256" key="6">
    <source>
        <dbReference type="ARBA" id="ARBA00023012"/>
    </source>
</evidence>
<dbReference type="Gene3D" id="3.30.565.10">
    <property type="entry name" value="Histidine kinase-like ATPase, C-terminal domain"/>
    <property type="match status" value="1"/>
</dbReference>
<keyword evidence="2 7" id="KW-0597">Phosphoprotein</keyword>
<feature type="domain" description="Response regulatory" evidence="10">
    <location>
        <begin position="841"/>
        <end position="958"/>
    </location>
</feature>
<dbReference type="PROSITE" id="PS00075">
    <property type="entry name" value="DHFR_1"/>
    <property type="match status" value="1"/>
</dbReference>
<dbReference type="Proteomes" id="UP001201163">
    <property type="component" value="Unassembled WGS sequence"/>
</dbReference>
<dbReference type="Gene3D" id="3.40.50.2300">
    <property type="match status" value="1"/>
</dbReference>
<dbReference type="Pfam" id="PF00186">
    <property type="entry name" value="DHFR_1"/>
    <property type="match status" value="2"/>
</dbReference>
<comment type="caution">
    <text evidence="13">The sequence shown here is derived from an EMBL/GenBank/DDBJ whole genome shotgun (WGS) entry which is preliminary data.</text>
</comment>
<keyword evidence="3" id="KW-0554">One-carbon metabolism</keyword>
<evidence type="ECO:0000256" key="8">
    <source>
        <dbReference type="SAM" id="MobiDB-lite"/>
    </source>
</evidence>
<dbReference type="InterPro" id="IPR003594">
    <property type="entry name" value="HATPase_dom"/>
</dbReference>
<keyword evidence="9" id="KW-0472">Membrane</keyword>
<dbReference type="EC" id="1.5.1.3" evidence="1"/>
<dbReference type="CDD" id="cd00209">
    <property type="entry name" value="DHFR"/>
    <property type="match status" value="1"/>
</dbReference>
<dbReference type="InterPro" id="IPR011006">
    <property type="entry name" value="CheY-like_superfamily"/>
</dbReference>
<dbReference type="SUPFAM" id="SSF55874">
    <property type="entry name" value="ATPase domain of HSP90 chaperone/DNA topoisomerase II/histidine kinase"/>
    <property type="match status" value="1"/>
</dbReference>
<dbReference type="InterPro" id="IPR017925">
    <property type="entry name" value="DHFR_CS"/>
</dbReference>
<sequence>MSSTSLEESRRHLTRCWNHTVALDNSNLDPEVPVVLPPTAVTVSTTPRSQKKTIRINGAHRVRVHWGRFRRRLGTDASLSTPSLVGDSAAANNIDFIDSDNSSPDEDNAEVDEIVVDRNWSDDTKSSVSLSEQNISPEKSGGHSADHDSVTVHTGGFWSLCMPLIVLRWRVFPAIVNFFSPKFPNEKSELHYIKENWFMRKPLAIWSALFLLITWGANAALVVGPVLLIDKVFLYGIAPACTFPILLIVIYDWPRDRPNVYQVLLSMSIWCCFLCALQTVALFGLRQKRLPAVICAMVWCERGNSPTPQDVLNFIIFQGFLVCVHYMLETSERRLYILRDQLKVQFLATQKAQINERKAADSKRRLTSPREDADIGSAGGYFLNDVLDFNRMDSGRFESVSRPYSFHQVMRGLFVPLRLATDARHLELVTDLDPCIDKVAHDAVCLAHGLDPETALDQDAPALVVGDETRLMQIVTNLASNACKFTPPGGRVRIATRLIVPACSHHGPSTYQWAEEGDWTEKGKHAKVGTVEMPELSESSLDQHNRFHEPRRSWIVVRIEVTDTGYGIPPKEMRRLIKQNKGNSKVEKGLVLASPLSGKLSSAVADGSASHPASARAPRSGLNSYMFSALGIGPQAIVPLTPVPVPLDNEELPKFSSAHLSVDLMNKVPGEIPPAPHLIIDVEPSRASAGHGARRVSSSGTLSPTRSRRSSSAMHSLMEQGGLVEIGPRTHSSPSVITRTIGDALALATPEKEVENPADAIAIPSPTSWAPPALPSPVSLQEAPPCASQNPEVFVTFATPRQPSPVLANPPDNAVPLLQPRRSRSLSRLEEPPTMVPAGLRVLVVDDDALTRTLMTRMLARLGCKVSTAENGEVALEMVLSDCSGRFAVVFLDNQMPVMSGRSMVARLREAGRSDFVVGVTGNALLSDQEEYLEAGVDRVLTKPVRERNLRSMLALASERLSTGAIEKTHDSPPTFSIALASSPPHYRSYRCHYLACSFTGSLLNVFDLLERISRTPYSFSSSNITKPSTIYVSTLFSSMSRVTLIVAATTNNGIGHAGKLPWRLPQEMQYFAKVTSGKDTTQDVGGDKNRKNAVVMGRATWESIPHRFRPLAGRINIVVSRQADYDLCVNLVRSRTCMQRGLIHQLTGPVSRGVTHTGTEENKKQGENGPDSVVLAPSLEAALQRARAADASRLFVIGGAKLYAAALPLAERVLLTRIIEPAFEECDVFMPDFIKDEGGQEWTRAGHDALSAWVGFDVPKGSQKERGVQYEIEMWTREVPSLALTHSPASPLSFSIHPVPSMSQSPPHSPTEERNPSSASLSNQGAIHPPTIDNLDPGLDGEVSAARGVDPAIPQKREREVSLEPATAQPDDTEQDPTLCEYRSRSPVKKSRALSTPAEVDENDNEEQDENFVDALENEGPASSPDPSPPRESKVFQLSQGVEDISWRNGQSTSHAGVDVAPATTAPDDAASPEPQARTGTSSPTPTVPTPEIQNQSGAMKVSATEDVDPSMTIAVVTSAASSEPLSAPPIIIPSAIKDVCTTTPAIPMSQPAATPPRDPDSPSSKELSGDDAGSESNPREIKRPTPPHSEIDGATKRPREDEDGDVDPNPREPKRASPPPEKDIDKKDRPTKKKNGPDAHTPNTPTSPRAKSGSIFGGGGFLAYAAVTSPFAAVKGPNLFGASSPPPATSTTTTTTITSAPIPNAVPTLTTAPPVLSSPPKTVPNSPVQRAASPTPAKRTGFEAFATAASPFASAAARARSPVRRSGSPGPGTGARSNPFAVYAAGGAQGLFGTAGAPAAKRARGDSESVAPGECGGESSSWREGSVGAEKTFGERLRAGSGSGGDDDDEPDGGVWGENVASAKWAEQEVLTGEEEDETIHSVRGKLFVLSEQNQWKERGTGLLRLNRRRLDHSGARLVMRKDAVYAVLLNVTLFRGMSCSIAQDPRYLRFSVLTPSGTTHYNLRVGSAHAAVDLLRAINDNIPRA</sequence>
<dbReference type="SMART" id="SM00448">
    <property type="entry name" value="REC"/>
    <property type="match status" value="1"/>
</dbReference>
<accession>A0AAD4LGR9</accession>
<dbReference type="PANTHER" id="PTHR45339">
    <property type="entry name" value="HYBRID SIGNAL TRANSDUCTION HISTIDINE KINASE J"/>
    <property type="match status" value="1"/>
</dbReference>
<evidence type="ECO:0000256" key="1">
    <source>
        <dbReference type="ARBA" id="ARBA00012856"/>
    </source>
</evidence>
<dbReference type="PANTHER" id="PTHR45339:SF1">
    <property type="entry name" value="HYBRID SIGNAL TRANSDUCTION HISTIDINE KINASE J"/>
    <property type="match status" value="1"/>
</dbReference>
<dbReference type="InterPro" id="IPR001796">
    <property type="entry name" value="DHFR_dom"/>
</dbReference>
<keyword evidence="5" id="KW-0560">Oxidoreductase</keyword>
<feature type="region of interest" description="Disordered" evidence="8">
    <location>
        <begin position="124"/>
        <end position="147"/>
    </location>
</feature>
<dbReference type="SMART" id="SM00160">
    <property type="entry name" value="RanBD"/>
    <property type="match status" value="1"/>
</dbReference>
<feature type="region of interest" description="Disordered" evidence="8">
    <location>
        <begin position="685"/>
        <end position="716"/>
    </location>
</feature>
<proteinExistence type="predicted"/>